<dbReference type="KEGG" id="csa:Csal_1403"/>
<name>Q1QXQ0_CHRI1</name>
<evidence type="ECO:0000313" key="2">
    <source>
        <dbReference type="Proteomes" id="UP000000239"/>
    </source>
</evidence>
<reference evidence="1 2" key="1">
    <citation type="journal article" date="2011" name="Stand. Genomic Sci.">
        <title>Complete genome sequence of the halophilic and highly halotolerant Chromohalobacter salexigens type strain (1H11(T)).</title>
        <authorList>
            <person name="Copeland A."/>
            <person name="O'Connor K."/>
            <person name="Lucas S."/>
            <person name="Lapidus A."/>
            <person name="Berry K.W."/>
            <person name="Detter J.C."/>
            <person name="Del Rio T.G."/>
            <person name="Hammon N."/>
            <person name="Dalin E."/>
            <person name="Tice H."/>
            <person name="Pitluck S."/>
            <person name="Bruce D."/>
            <person name="Goodwin L."/>
            <person name="Han C."/>
            <person name="Tapia R."/>
            <person name="Saunders E."/>
            <person name="Schmutz J."/>
            <person name="Brettin T."/>
            <person name="Larimer F."/>
            <person name="Land M."/>
            <person name="Hauser L."/>
            <person name="Vargas C."/>
            <person name="Nieto J.J."/>
            <person name="Kyrpides N.C."/>
            <person name="Ivanova N."/>
            <person name="Goker M."/>
            <person name="Klenk H.P."/>
            <person name="Csonka L.N."/>
            <person name="Woyke T."/>
        </authorList>
    </citation>
    <scope>NUCLEOTIDE SEQUENCE [LARGE SCALE GENOMIC DNA]</scope>
    <source>
        <strain evidence="2">ATCC BAA-138 / DSM 3043 / CIP 106854 / NCIMB 13768 / 1H11</strain>
    </source>
</reference>
<keyword evidence="2" id="KW-1185">Reference proteome</keyword>
<proteinExistence type="predicted"/>
<dbReference type="HOGENOM" id="CLU_2205357_0_0_6"/>
<dbReference type="Proteomes" id="UP000000239">
    <property type="component" value="Chromosome"/>
</dbReference>
<sequence>MQKVTCSQVAVFKGYGYFSLSPLKKVTHYLCITFLLPFERLFESLYIQWFILNLGNPLPLLPFSEPPSDSESTPRNIRTRARHTHSSVNAWEQFGNKNRQNREIASI</sequence>
<dbReference type="EMBL" id="CP000285">
    <property type="protein sequence ID" value="ABE58758.1"/>
    <property type="molecule type" value="Genomic_DNA"/>
</dbReference>
<accession>Q1QXQ0</accession>
<dbReference type="AlphaFoldDB" id="Q1QXQ0"/>
<organism evidence="1 2">
    <name type="scientific">Chromohalobacter israelensis (strain ATCC BAA-138 / DSM 3043 / CIP 106854 / NCIMB 13768 / 1H11)</name>
    <name type="common">Chromohalobacter salexigens</name>
    <dbReference type="NCBI Taxonomy" id="290398"/>
    <lineage>
        <taxon>Bacteria</taxon>
        <taxon>Pseudomonadati</taxon>
        <taxon>Pseudomonadota</taxon>
        <taxon>Gammaproteobacteria</taxon>
        <taxon>Oceanospirillales</taxon>
        <taxon>Halomonadaceae</taxon>
        <taxon>Chromohalobacter</taxon>
    </lineage>
</organism>
<gene>
    <name evidence="1" type="ordered locus">Csal_1403</name>
</gene>
<protein>
    <submittedName>
        <fullName evidence="1">Uncharacterized protein</fullName>
    </submittedName>
</protein>
<evidence type="ECO:0000313" key="1">
    <source>
        <dbReference type="EMBL" id="ABE58758.1"/>
    </source>
</evidence>